<dbReference type="Gene3D" id="1.10.10.10">
    <property type="entry name" value="Winged helix-like DNA-binding domain superfamily/Winged helix DNA-binding domain"/>
    <property type="match status" value="1"/>
</dbReference>
<accession>A0A8B0LS81</accession>
<evidence type="ECO:0000313" key="1">
    <source>
        <dbReference type="EMBL" id="QTW05541.1"/>
    </source>
</evidence>
<protein>
    <submittedName>
        <fullName evidence="1">Uncharacterized protein</fullName>
    </submittedName>
</protein>
<reference evidence="1" key="1">
    <citation type="submission" date="2021-01" db="EMBL/GenBank/DDBJ databases">
        <title>Lytic archaeal viruses infect abundant primary producers in Earth s crust.</title>
        <authorList>
            <person name="Rahlff J."/>
            <person name="Turzynski V."/>
            <person name="Esser S.P."/>
            <person name="Monsees I."/>
            <person name="Bornemann T.L.V."/>
            <person name="Figueroa-Gonzalez P.A."/>
            <person name="Schulz F."/>
            <person name="Woyke T."/>
            <person name="Klingl A."/>
            <person name="Moraru C."/>
            <person name="Probst A.J."/>
        </authorList>
    </citation>
    <scope>NUCLEOTIDE SEQUENCE</scope>
</reference>
<sequence length="124" mass="14801">MNEKIKFEFMREIEKKAVVMSIIALPNVISFSDIKKEFEKQEIEINNDDLYKILDELRDLNYLNQRVMNFEPQSWDLTDDGNIFFIQIIDFLCLTSMSSVNKTKWLVNAKKTAKFVKNYHNIRI</sequence>
<organism evidence="1">
    <name type="scientific">uncultured archaeal virus</name>
    <dbReference type="NCBI Taxonomy" id="1960247"/>
    <lineage>
        <taxon>Viruses</taxon>
        <taxon>environmental samples</taxon>
    </lineage>
</organism>
<proteinExistence type="predicted"/>
<dbReference type="EMBL" id="MW522971">
    <property type="protein sequence ID" value="QTW05541.1"/>
    <property type="molecule type" value="Genomic_DNA"/>
</dbReference>
<dbReference type="InterPro" id="IPR036388">
    <property type="entry name" value="WH-like_DNA-bd_sf"/>
</dbReference>
<name>A0A8B0LS81_9VIRU</name>